<comment type="catalytic activity">
    <reaction evidence="7">
        <text>a 3'-end 3'-phospho-ribonucleotide-RNA + a 5'-end dephospho-ribonucleoside-RNA + GTP = a ribonucleotidyl-ribonucleotide-RNA + GMP + diphosphate</text>
        <dbReference type="Rhea" id="RHEA:68076"/>
        <dbReference type="Rhea" id="RHEA-COMP:10463"/>
        <dbReference type="Rhea" id="RHEA-COMP:13936"/>
        <dbReference type="Rhea" id="RHEA-COMP:17355"/>
        <dbReference type="ChEBI" id="CHEBI:33019"/>
        <dbReference type="ChEBI" id="CHEBI:37565"/>
        <dbReference type="ChEBI" id="CHEBI:58115"/>
        <dbReference type="ChEBI" id="CHEBI:83062"/>
        <dbReference type="ChEBI" id="CHEBI:138284"/>
        <dbReference type="ChEBI" id="CHEBI:173118"/>
        <dbReference type="EC" id="6.5.1.8"/>
    </reaction>
</comment>
<dbReference type="GO" id="GO:0003972">
    <property type="term" value="F:RNA ligase (ATP) activity"/>
    <property type="evidence" value="ECO:0007669"/>
    <property type="project" value="TreeGrafter"/>
</dbReference>
<evidence type="ECO:0000256" key="5">
    <source>
        <dbReference type="ARBA" id="ARBA00023134"/>
    </source>
</evidence>
<evidence type="ECO:0000256" key="1">
    <source>
        <dbReference type="ARBA" id="ARBA00012726"/>
    </source>
</evidence>
<evidence type="ECO:0000256" key="6">
    <source>
        <dbReference type="ARBA" id="ARBA00023211"/>
    </source>
</evidence>
<dbReference type="GO" id="GO:0046872">
    <property type="term" value="F:metal ion binding"/>
    <property type="evidence" value="ECO:0007669"/>
    <property type="project" value="UniProtKB-KW"/>
</dbReference>
<dbReference type="STRING" id="387005.A0A183H918"/>
<keyword evidence="10" id="KW-0812">Transmembrane</keyword>
<dbReference type="WBParaSite" id="OFLC_0000397901-mRNA-1">
    <property type="protein sequence ID" value="OFLC_0000397901-mRNA-1"/>
    <property type="gene ID" value="OFLC_0000397901"/>
</dbReference>
<feature type="transmembrane region" description="Helical" evidence="10">
    <location>
        <begin position="24"/>
        <end position="44"/>
    </location>
</feature>
<evidence type="ECO:0000256" key="9">
    <source>
        <dbReference type="PIRSR" id="PIRSR601233-3"/>
    </source>
</evidence>
<dbReference type="PANTHER" id="PTHR11118">
    <property type="entry name" value="RNA-SPLICING LIGASE RTCB HOMOLOG"/>
    <property type="match status" value="1"/>
</dbReference>
<dbReference type="Pfam" id="PF01139">
    <property type="entry name" value="RtcB"/>
    <property type="match status" value="1"/>
</dbReference>
<evidence type="ECO:0000256" key="2">
    <source>
        <dbReference type="ARBA" id="ARBA00022598"/>
    </source>
</evidence>
<proteinExistence type="predicted"/>
<sequence>MLCHTVFSLSDVYDKVLAFNNFSAAQVVLLIPAALIILNSFFLLDITLLYAGISFMLTIALMKLVLLRYSLIALMYLVMNAPDIAVTETSVAAGFSTVFTHDASIHLHVAPYCAGNTEKIAGVPNIVTVILASFRGYDTCCACGRDAACFISFALFTSLCSGFLIINSNIEVGYNPKLGTLGAGNHYGEVQVVEEIYDEYAASRMGIDRLGQVCVMIHCGSRGLGHQVATDSLVAMEKAMKRDNIIVNDRQLACARINSMEGQDYLKGMAAAANFAWVNRSCMTFCARQAFAEVFNTSPDDLDMHVIYDVSHNIAKIEEHLLDGKPKQLCVHRKGSTRAFPPHHPLIPVDYQLTGLFSSFYFGDFILKITKSVQQYRVNNLFEVG</sequence>
<keyword evidence="4 8" id="KW-0547">Nucleotide-binding</keyword>
<gene>
    <name evidence="11" type="ORF">OFLC_LOCUS3979</name>
</gene>
<keyword evidence="10" id="KW-0472">Membrane</keyword>
<evidence type="ECO:0000313" key="11">
    <source>
        <dbReference type="EMBL" id="VDO38461.1"/>
    </source>
</evidence>
<feature type="binding site" evidence="8">
    <location>
        <begin position="185"/>
        <end position="189"/>
    </location>
    <ligand>
        <name>GMP</name>
        <dbReference type="ChEBI" id="CHEBI:58115"/>
    </ligand>
</feature>
<evidence type="ECO:0000313" key="12">
    <source>
        <dbReference type="Proteomes" id="UP000267606"/>
    </source>
</evidence>
<reference evidence="11 12" key="2">
    <citation type="submission" date="2018-11" db="EMBL/GenBank/DDBJ databases">
        <authorList>
            <consortium name="Pathogen Informatics"/>
        </authorList>
    </citation>
    <scope>NUCLEOTIDE SEQUENCE [LARGE SCALE GENOMIC DNA]</scope>
</reference>
<comment type="cofactor">
    <cofactor evidence="9">
        <name>Mn(2+)</name>
        <dbReference type="ChEBI" id="CHEBI:29035"/>
    </cofactor>
    <text evidence="9">Binds 2 manganese ions per subunit.</text>
</comment>
<dbReference type="AlphaFoldDB" id="A0A183H918"/>
<dbReference type="SUPFAM" id="SSF103365">
    <property type="entry name" value="Hypothetical protein PH1602"/>
    <property type="match status" value="1"/>
</dbReference>
<dbReference type="GO" id="GO:0072669">
    <property type="term" value="C:tRNA-splicing ligase complex"/>
    <property type="evidence" value="ECO:0007669"/>
    <property type="project" value="TreeGrafter"/>
</dbReference>
<dbReference type="GO" id="GO:0170057">
    <property type="term" value="F:RNA ligase (GTP) activity"/>
    <property type="evidence" value="ECO:0007669"/>
    <property type="project" value="UniProtKB-EC"/>
</dbReference>
<dbReference type="Proteomes" id="UP000267606">
    <property type="component" value="Unassembled WGS sequence"/>
</dbReference>
<evidence type="ECO:0000313" key="13">
    <source>
        <dbReference type="WBParaSite" id="OFLC_0000397901-mRNA-1"/>
    </source>
</evidence>
<keyword evidence="2" id="KW-0436">Ligase</keyword>
<dbReference type="GO" id="GO:0006396">
    <property type="term" value="P:RNA processing"/>
    <property type="evidence" value="ECO:0007669"/>
    <property type="project" value="InterPro"/>
</dbReference>
<evidence type="ECO:0000256" key="7">
    <source>
        <dbReference type="ARBA" id="ARBA00047746"/>
    </source>
</evidence>
<keyword evidence="12" id="KW-1185">Reference proteome</keyword>
<dbReference type="EC" id="6.5.1.8" evidence="1"/>
<accession>A0A183H918</accession>
<dbReference type="InterPro" id="IPR036025">
    <property type="entry name" value="RtcB-like_sf"/>
</dbReference>
<keyword evidence="10" id="KW-1133">Transmembrane helix</keyword>
<keyword evidence="3 9" id="KW-0479">Metal-binding</keyword>
<reference evidence="13" key="1">
    <citation type="submission" date="2016-06" db="UniProtKB">
        <authorList>
            <consortium name="WormBaseParasite"/>
        </authorList>
    </citation>
    <scope>IDENTIFICATION</scope>
</reference>
<evidence type="ECO:0000256" key="4">
    <source>
        <dbReference type="ARBA" id="ARBA00022741"/>
    </source>
</evidence>
<feature type="binding site" evidence="9">
    <location>
        <position position="218"/>
    </location>
    <ligand>
        <name>Mn(2+)</name>
        <dbReference type="ChEBI" id="CHEBI:29035"/>
        <label>2</label>
    </ligand>
</feature>
<feature type="transmembrane region" description="Helical" evidence="10">
    <location>
        <begin position="56"/>
        <end position="79"/>
    </location>
</feature>
<name>A0A183H918_9BILA</name>
<dbReference type="EMBL" id="UZAJ01002851">
    <property type="protein sequence ID" value="VDO38461.1"/>
    <property type="molecule type" value="Genomic_DNA"/>
</dbReference>
<feature type="binding site" evidence="8">
    <location>
        <begin position="312"/>
        <end position="313"/>
    </location>
    <ligand>
        <name>GMP</name>
        <dbReference type="ChEBI" id="CHEBI:58115"/>
    </ligand>
</feature>
<keyword evidence="5 8" id="KW-0342">GTP-binding</keyword>
<evidence type="ECO:0000256" key="10">
    <source>
        <dbReference type="SAM" id="Phobius"/>
    </source>
</evidence>
<feature type="binding site" evidence="9">
    <location>
        <position position="312"/>
    </location>
    <ligand>
        <name>Mn(2+)</name>
        <dbReference type="ChEBI" id="CHEBI:29035"/>
        <label>2</label>
    </ligand>
</feature>
<feature type="binding site" evidence="9">
    <location>
        <position position="186"/>
    </location>
    <ligand>
        <name>Mn(2+)</name>
        <dbReference type="ChEBI" id="CHEBI:29035"/>
        <label>1</label>
    </ligand>
</feature>
<dbReference type="GO" id="GO:0005634">
    <property type="term" value="C:nucleus"/>
    <property type="evidence" value="ECO:0007669"/>
    <property type="project" value="TreeGrafter"/>
</dbReference>
<dbReference type="PANTHER" id="PTHR11118:SF1">
    <property type="entry name" value="RNA-SPLICING LIGASE RTCB HOMOLOG"/>
    <property type="match status" value="1"/>
</dbReference>
<evidence type="ECO:0000256" key="8">
    <source>
        <dbReference type="PIRSR" id="PIRSR601233-2"/>
    </source>
</evidence>
<evidence type="ECO:0000256" key="3">
    <source>
        <dbReference type="ARBA" id="ARBA00022723"/>
    </source>
</evidence>
<protein>
    <recommendedName>
        <fullName evidence="1">3'-phosphate/5'-hydroxy nucleic acid ligase</fullName>
        <ecNumber evidence="1">6.5.1.8</ecNumber>
    </recommendedName>
</protein>
<organism evidence="13">
    <name type="scientific">Onchocerca flexuosa</name>
    <dbReference type="NCBI Taxonomy" id="387005"/>
    <lineage>
        <taxon>Eukaryota</taxon>
        <taxon>Metazoa</taxon>
        <taxon>Ecdysozoa</taxon>
        <taxon>Nematoda</taxon>
        <taxon>Chromadorea</taxon>
        <taxon>Rhabditida</taxon>
        <taxon>Spirurina</taxon>
        <taxon>Spiruromorpha</taxon>
        <taxon>Filarioidea</taxon>
        <taxon>Onchocercidae</taxon>
        <taxon>Onchocerca</taxon>
    </lineage>
</organism>
<dbReference type="Gene3D" id="3.90.1860.10">
    <property type="entry name" value="tRNA-splicing ligase RtcB"/>
    <property type="match status" value="1"/>
</dbReference>
<dbReference type="GO" id="GO:0005525">
    <property type="term" value="F:GTP binding"/>
    <property type="evidence" value="ECO:0007669"/>
    <property type="project" value="UniProtKB-KW"/>
</dbReference>
<dbReference type="InterPro" id="IPR001233">
    <property type="entry name" value="RtcB"/>
</dbReference>
<keyword evidence="6 9" id="KW-0464">Manganese</keyword>